<feature type="transmembrane region" description="Helical" evidence="1">
    <location>
        <begin position="71"/>
        <end position="92"/>
    </location>
</feature>
<dbReference type="InterPro" id="IPR010406">
    <property type="entry name" value="DUF1003"/>
</dbReference>
<reference evidence="2 3" key="1">
    <citation type="journal article" date="2015" name="Nature">
        <title>rRNA introns, odd ribosomes, and small enigmatic genomes across a large radiation of phyla.</title>
        <authorList>
            <person name="Brown C.T."/>
            <person name="Hug L.A."/>
            <person name="Thomas B.C."/>
            <person name="Sharon I."/>
            <person name="Castelle C.J."/>
            <person name="Singh A."/>
            <person name="Wilkins M.J."/>
            <person name="Williams K.H."/>
            <person name="Banfield J.F."/>
        </authorList>
    </citation>
    <scope>NUCLEOTIDE SEQUENCE [LARGE SCALE GENOMIC DNA]</scope>
</reference>
<accession>A0A0G1B6F7</accession>
<dbReference type="AlphaFoldDB" id="A0A0G1B6F7"/>
<dbReference type="PANTHER" id="PTHR41386:SF1">
    <property type="entry name" value="MEMBRANE PROTEIN"/>
    <property type="match status" value="1"/>
</dbReference>
<dbReference type="EMBL" id="LCCN01000002">
    <property type="protein sequence ID" value="KKS33088.1"/>
    <property type="molecule type" value="Genomic_DNA"/>
</dbReference>
<keyword evidence="1" id="KW-1133">Transmembrane helix</keyword>
<organism evidence="2 3">
    <name type="scientific">Candidatus Amesbacteria bacterium GW2011_GWA2_42_12</name>
    <dbReference type="NCBI Taxonomy" id="1618356"/>
    <lineage>
        <taxon>Bacteria</taxon>
        <taxon>Candidatus Amesiibacteriota</taxon>
    </lineage>
</organism>
<gene>
    <name evidence="2" type="ORF">UU93_C0002G0016</name>
</gene>
<name>A0A0G1B6F7_9BACT</name>
<dbReference type="Proteomes" id="UP000034160">
    <property type="component" value="Unassembled WGS sequence"/>
</dbReference>
<evidence type="ECO:0000313" key="2">
    <source>
        <dbReference type="EMBL" id="KKS33088.1"/>
    </source>
</evidence>
<comment type="caution">
    <text evidence="2">The sequence shown here is derived from an EMBL/GenBank/DDBJ whole genome shotgun (WGS) entry which is preliminary data.</text>
</comment>
<keyword evidence="1" id="KW-0472">Membrane</keyword>
<proteinExistence type="predicted"/>
<protein>
    <submittedName>
        <fullName evidence="2">Membrane protein-like protein</fullName>
    </submittedName>
</protein>
<evidence type="ECO:0000256" key="1">
    <source>
        <dbReference type="SAM" id="Phobius"/>
    </source>
</evidence>
<keyword evidence="1" id="KW-0812">Transmembrane</keyword>
<feature type="transmembrane region" description="Helical" evidence="1">
    <location>
        <begin position="33"/>
        <end position="59"/>
    </location>
</feature>
<dbReference type="PANTHER" id="PTHR41386">
    <property type="entry name" value="INTEGRAL MEMBRANE PROTEIN-RELATED"/>
    <property type="match status" value="1"/>
</dbReference>
<dbReference type="Pfam" id="PF06210">
    <property type="entry name" value="DUF1003"/>
    <property type="match status" value="1"/>
</dbReference>
<sequence length="130" mass="15258">MAENLHNYLSSRLAPANLNEKHKEVLRKQDRTALLITSIIGSMYFVYFCLLSILIWIGWQIVSTRPFDPYPFAFLLFVTNITQLILTPLIVVGQNIQNRREHLRAEEEYKTTKTMHQDIEKILLILGERK</sequence>
<evidence type="ECO:0000313" key="3">
    <source>
        <dbReference type="Proteomes" id="UP000034160"/>
    </source>
</evidence>